<dbReference type="Gene3D" id="2.60.200.30">
    <property type="entry name" value="Probable inorganic polyphosphate/atp-NAD kinase, domain 2"/>
    <property type="match status" value="1"/>
</dbReference>
<comment type="subcellular location">
    <subcellularLocation>
        <location evidence="6">Cytoplasm</location>
    </subcellularLocation>
</comment>
<organism evidence="7 8">
    <name type="scientific">Candidatus Cryptobacteroides intestinigallinarum</name>
    <dbReference type="NCBI Taxonomy" id="2840767"/>
    <lineage>
        <taxon>Bacteria</taxon>
        <taxon>Pseudomonadati</taxon>
        <taxon>Bacteroidota</taxon>
        <taxon>Bacteroidia</taxon>
        <taxon>Bacteroidales</taxon>
        <taxon>Candidatus Cryptobacteroides</taxon>
    </lineage>
</organism>
<dbReference type="EC" id="2.7.1.23" evidence="6"/>
<dbReference type="SUPFAM" id="SSF111331">
    <property type="entry name" value="NAD kinase/diacylglycerol kinase-like"/>
    <property type="match status" value="1"/>
</dbReference>
<dbReference type="Proteomes" id="UP000823617">
    <property type="component" value="Unassembled WGS sequence"/>
</dbReference>
<dbReference type="InterPro" id="IPR016064">
    <property type="entry name" value="NAD/diacylglycerol_kinase_sf"/>
</dbReference>
<dbReference type="PANTHER" id="PTHR20275:SF0">
    <property type="entry name" value="NAD KINASE"/>
    <property type="match status" value="1"/>
</dbReference>
<dbReference type="InterPro" id="IPR017437">
    <property type="entry name" value="ATP-NAD_kinase_PpnK-typ_C"/>
</dbReference>
<evidence type="ECO:0000256" key="3">
    <source>
        <dbReference type="ARBA" id="ARBA00022857"/>
    </source>
</evidence>
<name>A0A9D9N013_9BACT</name>
<feature type="active site" description="Proton acceptor" evidence="6">
    <location>
        <position position="55"/>
    </location>
</feature>
<evidence type="ECO:0000256" key="1">
    <source>
        <dbReference type="ARBA" id="ARBA00022679"/>
    </source>
</evidence>
<keyword evidence="1 6" id="KW-0808">Transferase</keyword>
<dbReference type="InterPro" id="IPR002504">
    <property type="entry name" value="NADK"/>
</dbReference>
<proteinExistence type="inferred from homology"/>
<feature type="binding site" evidence="6">
    <location>
        <begin position="129"/>
        <end position="130"/>
    </location>
    <ligand>
        <name>NAD(+)</name>
        <dbReference type="ChEBI" id="CHEBI:57540"/>
    </ligand>
</feature>
<comment type="function">
    <text evidence="6">Involved in the regulation of the intracellular balance of NAD and NADP, and is a key enzyme in the biosynthesis of NADP. Catalyzes specifically the phosphorylation on 2'-hydroxyl of the adenosine moiety of NAD to yield NADP.</text>
</comment>
<comment type="caution">
    <text evidence="7">The sequence shown here is derived from an EMBL/GenBank/DDBJ whole genome shotgun (WGS) entry which is preliminary data.</text>
</comment>
<keyword evidence="4 6" id="KW-0520">NAD</keyword>
<protein>
    <recommendedName>
        <fullName evidence="6">NAD kinase</fullName>
        <ecNumber evidence="6">2.7.1.23</ecNumber>
    </recommendedName>
    <alternativeName>
        <fullName evidence="6">ATP-dependent NAD kinase</fullName>
    </alternativeName>
</protein>
<evidence type="ECO:0000256" key="6">
    <source>
        <dbReference type="HAMAP-Rule" id="MF_00361"/>
    </source>
</evidence>
<dbReference type="PANTHER" id="PTHR20275">
    <property type="entry name" value="NAD KINASE"/>
    <property type="match status" value="1"/>
</dbReference>
<dbReference type="Pfam" id="PF01513">
    <property type="entry name" value="NAD_kinase"/>
    <property type="match status" value="1"/>
</dbReference>
<comment type="cofactor">
    <cofactor evidence="6">
        <name>a divalent metal cation</name>
        <dbReference type="ChEBI" id="CHEBI:60240"/>
    </cofactor>
</comment>
<keyword evidence="6" id="KW-0547">Nucleotide-binding</keyword>
<dbReference type="EMBL" id="JADIMK010000050">
    <property type="protein sequence ID" value="MBO8455746.1"/>
    <property type="molecule type" value="Genomic_DNA"/>
</dbReference>
<feature type="binding site" evidence="6">
    <location>
        <begin position="55"/>
        <end position="56"/>
    </location>
    <ligand>
        <name>NAD(+)</name>
        <dbReference type="ChEBI" id="CHEBI:57540"/>
    </ligand>
</feature>
<dbReference type="InterPro" id="IPR017438">
    <property type="entry name" value="ATP-NAD_kinase_N"/>
</dbReference>
<comment type="caution">
    <text evidence="6">Lacks conserved residue(s) required for the propagation of feature annotation.</text>
</comment>
<dbReference type="GO" id="GO:0005524">
    <property type="term" value="F:ATP binding"/>
    <property type="evidence" value="ECO:0007669"/>
    <property type="project" value="UniProtKB-KW"/>
</dbReference>
<reference evidence="7" key="1">
    <citation type="submission" date="2020-10" db="EMBL/GenBank/DDBJ databases">
        <authorList>
            <person name="Gilroy R."/>
        </authorList>
    </citation>
    <scope>NUCLEOTIDE SEQUENCE</scope>
    <source>
        <strain evidence="7">B1-3475</strain>
    </source>
</reference>
<comment type="similarity">
    <text evidence="6">Belongs to the NAD kinase family.</text>
</comment>
<feature type="binding site" evidence="6">
    <location>
        <position position="193"/>
    </location>
    <ligand>
        <name>NAD(+)</name>
        <dbReference type="ChEBI" id="CHEBI:57540"/>
    </ligand>
</feature>
<feature type="binding site" evidence="6">
    <location>
        <position position="158"/>
    </location>
    <ligand>
        <name>NAD(+)</name>
        <dbReference type="ChEBI" id="CHEBI:57540"/>
    </ligand>
</feature>
<dbReference type="Pfam" id="PF20143">
    <property type="entry name" value="NAD_kinase_C"/>
    <property type="match status" value="1"/>
</dbReference>
<keyword evidence="6" id="KW-0963">Cytoplasm</keyword>
<gene>
    <name evidence="6" type="primary">nadK</name>
    <name evidence="7" type="ORF">IAC08_05020</name>
</gene>
<keyword evidence="2 6" id="KW-0418">Kinase</keyword>
<evidence type="ECO:0000256" key="4">
    <source>
        <dbReference type="ARBA" id="ARBA00023027"/>
    </source>
</evidence>
<dbReference type="GO" id="GO:0046872">
    <property type="term" value="F:metal ion binding"/>
    <property type="evidence" value="ECO:0007669"/>
    <property type="project" value="UniProtKB-UniRule"/>
</dbReference>
<keyword evidence="6" id="KW-0067">ATP-binding</keyword>
<dbReference type="GO" id="GO:0051287">
    <property type="term" value="F:NAD binding"/>
    <property type="evidence" value="ECO:0007669"/>
    <property type="project" value="UniProtKB-ARBA"/>
</dbReference>
<sequence>MKIAIYLRNRRLTGDDRISGVRRKLEEGGCRLYDIQTREELLGCGADMLLSIGGDGTFLSSAALVGDSGIPVLGMNLGRLGFLSENGPQQVAEAVLSGDYSIEDRALLSARPSFLTGNQTVDRWPFALNEVTVHRIGAAMLGVDVSIDGESLPTYWADGLIVATSSGSTAYSLSVGGPIVLPEARVLIISPIAPHNLNVRPLVVPYSAKICLGLRSRDRSVMFTLDNRMVEADASLGLEVSVAQFSLKRVRLNGSNFINALTSKLFWGEDIRNGRDK</sequence>
<dbReference type="Gene3D" id="3.40.50.10330">
    <property type="entry name" value="Probable inorganic polyphosphate/atp-NAD kinase, domain 1"/>
    <property type="match status" value="1"/>
</dbReference>
<accession>A0A9D9N013</accession>
<dbReference type="GO" id="GO:0006741">
    <property type="term" value="P:NADP+ biosynthetic process"/>
    <property type="evidence" value="ECO:0007669"/>
    <property type="project" value="UniProtKB-UniRule"/>
</dbReference>
<dbReference type="HAMAP" id="MF_00361">
    <property type="entry name" value="NAD_kinase"/>
    <property type="match status" value="1"/>
</dbReference>
<dbReference type="GO" id="GO:0003951">
    <property type="term" value="F:NAD+ kinase activity"/>
    <property type="evidence" value="ECO:0007669"/>
    <property type="project" value="UniProtKB-UniRule"/>
</dbReference>
<feature type="binding site" evidence="6">
    <location>
        <begin position="169"/>
        <end position="174"/>
    </location>
    <ligand>
        <name>NAD(+)</name>
        <dbReference type="ChEBI" id="CHEBI:57540"/>
    </ligand>
</feature>
<evidence type="ECO:0000313" key="7">
    <source>
        <dbReference type="EMBL" id="MBO8455746.1"/>
    </source>
</evidence>
<evidence type="ECO:0000256" key="5">
    <source>
        <dbReference type="ARBA" id="ARBA00047925"/>
    </source>
</evidence>
<dbReference type="GO" id="GO:0019674">
    <property type="term" value="P:NAD+ metabolic process"/>
    <property type="evidence" value="ECO:0007669"/>
    <property type="project" value="InterPro"/>
</dbReference>
<keyword evidence="3 6" id="KW-0521">NADP</keyword>
<evidence type="ECO:0000256" key="2">
    <source>
        <dbReference type="ARBA" id="ARBA00022777"/>
    </source>
</evidence>
<comment type="catalytic activity">
    <reaction evidence="5 6">
        <text>NAD(+) + ATP = ADP + NADP(+) + H(+)</text>
        <dbReference type="Rhea" id="RHEA:18629"/>
        <dbReference type="ChEBI" id="CHEBI:15378"/>
        <dbReference type="ChEBI" id="CHEBI:30616"/>
        <dbReference type="ChEBI" id="CHEBI:57540"/>
        <dbReference type="ChEBI" id="CHEBI:58349"/>
        <dbReference type="ChEBI" id="CHEBI:456216"/>
        <dbReference type="EC" id="2.7.1.23"/>
    </reaction>
</comment>
<evidence type="ECO:0000313" key="8">
    <source>
        <dbReference type="Proteomes" id="UP000823617"/>
    </source>
</evidence>
<dbReference type="GO" id="GO:0005737">
    <property type="term" value="C:cytoplasm"/>
    <property type="evidence" value="ECO:0007669"/>
    <property type="project" value="UniProtKB-SubCell"/>
</dbReference>
<dbReference type="AlphaFoldDB" id="A0A9D9N013"/>
<reference evidence="7" key="2">
    <citation type="journal article" date="2021" name="PeerJ">
        <title>Extensive microbial diversity within the chicken gut microbiome revealed by metagenomics and culture.</title>
        <authorList>
            <person name="Gilroy R."/>
            <person name="Ravi A."/>
            <person name="Getino M."/>
            <person name="Pursley I."/>
            <person name="Horton D.L."/>
            <person name="Alikhan N.F."/>
            <person name="Baker D."/>
            <person name="Gharbi K."/>
            <person name="Hall N."/>
            <person name="Watson M."/>
            <person name="Adriaenssens E.M."/>
            <person name="Foster-Nyarko E."/>
            <person name="Jarju S."/>
            <person name="Secka A."/>
            <person name="Antonio M."/>
            <person name="Oren A."/>
            <person name="Chaudhuri R.R."/>
            <person name="La Ragione R."/>
            <person name="Hildebrand F."/>
            <person name="Pallen M.J."/>
        </authorList>
    </citation>
    <scope>NUCLEOTIDE SEQUENCE</scope>
    <source>
        <strain evidence="7">B1-3475</strain>
    </source>
</reference>